<dbReference type="EMBL" id="JPDN02000003">
    <property type="protein sequence ID" value="PON29973.1"/>
    <property type="molecule type" value="Genomic_DNA"/>
</dbReference>
<dbReference type="SUPFAM" id="SSF52833">
    <property type="entry name" value="Thioredoxin-like"/>
    <property type="match status" value="1"/>
</dbReference>
<gene>
    <name evidence="1" type="ORF">TGAM01_v201339</name>
</gene>
<organism evidence="1 2">
    <name type="scientific">Trichoderma gamsii</name>
    <dbReference type="NCBI Taxonomy" id="398673"/>
    <lineage>
        <taxon>Eukaryota</taxon>
        <taxon>Fungi</taxon>
        <taxon>Dikarya</taxon>
        <taxon>Ascomycota</taxon>
        <taxon>Pezizomycotina</taxon>
        <taxon>Sordariomycetes</taxon>
        <taxon>Hypocreomycetidae</taxon>
        <taxon>Hypocreales</taxon>
        <taxon>Hypocreaceae</taxon>
        <taxon>Trichoderma</taxon>
    </lineage>
</organism>
<evidence type="ECO:0008006" key="3">
    <source>
        <dbReference type="Google" id="ProtNLM"/>
    </source>
</evidence>
<dbReference type="InterPro" id="IPR036249">
    <property type="entry name" value="Thioredoxin-like_sf"/>
</dbReference>
<accession>A0A2P5A0D8</accession>
<keyword evidence="2" id="KW-1185">Reference proteome</keyword>
<dbReference type="Gene3D" id="3.40.30.10">
    <property type="entry name" value="Glutaredoxin"/>
    <property type="match status" value="1"/>
</dbReference>
<proteinExistence type="predicted"/>
<comment type="caution">
    <text evidence="1">The sequence shown here is derived from an EMBL/GenBank/DDBJ whole genome shotgun (WGS) entry which is preliminary data.</text>
</comment>
<dbReference type="GeneID" id="29984784"/>
<evidence type="ECO:0000313" key="1">
    <source>
        <dbReference type="EMBL" id="PON29973.1"/>
    </source>
</evidence>
<name>A0A2P5A0D8_9HYPO</name>
<dbReference type="Proteomes" id="UP000054821">
    <property type="component" value="Unassembled WGS sequence"/>
</dbReference>
<dbReference type="AlphaFoldDB" id="A0A2P5A0D8"/>
<dbReference type="RefSeq" id="XP_018661969.1">
    <property type="nucleotide sequence ID" value="XM_018804701.1"/>
</dbReference>
<reference evidence="1 2" key="1">
    <citation type="journal article" date="2016" name="Genome Announc.">
        <title>Draft Whole-Genome Sequence of Trichoderma gamsii T6085, a Promising Biocontrol Agent of Fusarium Head Blight on Wheat.</title>
        <authorList>
            <person name="Baroncelli R."/>
            <person name="Zapparata A."/>
            <person name="Piaggeschi G."/>
            <person name="Sarrocco S."/>
            <person name="Vannacci G."/>
        </authorList>
    </citation>
    <scope>NUCLEOTIDE SEQUENCE [LARGE SCALE GENOMIC DNA]</scope>
    <source>
        <strain evidence="1 2">T6085</strain>
    </source>
</reference>
<sequence>MKLYVGNDTCARAAQLVANELDVRHELVYVDVLTKATSNGEDFATINPLLYVPALRLDNYDQDHHYLFLLGRPGPRIWNASTAWYLGTREGRPVPSSDYD</sequence>
<evidence type="ECO:0000313" key="2">
    <source>
        <dbReference type="Proteomes" id="UP000054821"/>
    </source>
</evidence>
<protein>
    <recommendedName>
        <fullName evidence="3">GST N-terminal domain-containing protein</fullName>
    </recommendedName>
</protein>